<gene>
    <name evidence="2" type="ORF">DAPPUDRAFT_320830</name>
</gene>
<dbReference type="InParanoid" id="E9GR69"/>
<keyword evidence="3" id="KW-1185">Reference proteome</keyword>
<accession>E9GR69</accession>
<feature type="signal peptide" evidence="1">
    <location>
        <begin position="1"/>
        <end position="21"/>
    </location>
</feature>
<organism evidence="2 3">
    <name type="scientific">Daphnia pulex</name>
    <name type="common">Water flea</name>
    <dbReference type="NCBI Taxonomy" id="6669"/>
    <lineage>
        <taxon>Eukaryota</taxon>
        <taxon>Metazoa</taxon>
        <taxon>Ecdysozoa</taxon>
        <taxon>Arthropoda</taxon>
        <taxon>Crustacea</taxon>
        <taxon>Branchiopoda</taxon>
        <taxon>Diplostraca</taxon>
        <taxon>Cladocera</taxon>
        <taxon>Anomopoda</taxon>
        <taxon>Daphniidae</taxon>
        <taxon>Daphnia</taxon>
    </lineage>
</organism>
<dbReference type="AlphaFoldDB" id="E9GR69"/>
<evidence type="ECO:0008006" key="4">
    <source>
        <dbReference type="Google" id="ProtNLM"/>
    </source>
</evidence>
<dbReference type="Proteomes" id="UP000000305">
    <property type="component" value="Unassembled WGS sequence"/>
</dbReference>
<proteinExistence type="predicted"/>
<dbReference type="EMBL" id="GL732559">
    <property type="protein sequence ID" value="EFX77957.1"/>
    <property type="molecule type" value="Genomic_DNA"/>
</dbReference>
<feature type="chain" id="PRO_5003241412" description="Secreted protein" evidence="1">
    <location>
        <begin position="22"/>
        <end position="98"/>
    </location>
</feature>
<dbReference type="OrthoDB" id="6376038at2759"/>
<dbReference type="KEGG" id="dpx:DAPPUDRAFT_320830"/>
<sequence>MAKYLSLPILLVIGLVAASLSSPVASGSDQDQLPDTDMDGSEFFHSPYYHRAVGARFGYNFGYPLNLPYGRPGFGALPGVYPGVHPGFIPQYPFFDDK</sequence>
<protein>
    <recommendedName>
        <fullName evidence="4">Secreted protein</fullName>
    </recommendedName>
</protein>
<dbReference type="HOGENOM" id="CLU_2348771_0_0_1"/>
<evidence type="ECO:0000313" key="2">
    <source>
        <dbReference type="EMBL" id="EFX77957.1"/>
    </source>
</evidence>
<evidence type="ECO:0000256" key="1">
    <source>
        <dbReference type="SAM" id="SignalP"/>
    </source>
</evidence>
<evidence type="ECO:0000313" key="3">
    <source>
        <dbReference type="Proteomes" id="UP000000305"/>
    </source>
</evidence>
<reference evidence="2 3" key="1">
    <citation type="journal article" date="2011" name="Science">
        <title>The ecoresponsive genome of Daphnia pulex.</title>
        <authorList>
            <person name="Colbourne J.K."/>
            <person name="Pfrender M.E."/>
            <person name="Gilbert D."/>
            <person name="Thomas W.K."/>
            <person name="Tucker A."/>
            <person name="Oakley T.H."/>
            <person name="Tokishita S."/>
            <person name="Aerts A."/>
            <person name="Arnold G.J."/>
            <person name="Basu M.K."/>
            <person name="Bauer D.J."/>
            <person name="Caceres C.E."/>
            <person name="Carmel L."/>
            <person name="Casola C."/>
            <person name="Choi J.H."/>
            <person name="Detter J.C."/>
            <person name="Dong Q."/>
            <person name="Dusheyko S."/>
            <person name="Eads B.D."/>
            <person name="Frohlich T."/>
            <person name="Geiler-Samerotte K.A."/>
            <person name="Gerlach D."/>
            <person name="Hatcher P."/>
            <person name="Jogdeo S."/>
            <person name="Krijgsveld J."/>
            <person name="Kriventseva E.V."/>
            <person name="Kultz D."/>
            <person name="Laforsch C."/>
            <person name="Lindquist E."/>
            <person name="Lopez J."/>
            <person name="Manak J.R."/>
            <person name="Muller J."/>
            <person name="Pangilinan J."/>
            <person name="Patwardhan R.P."/>
            <person name="Pitluck S."/>
            <person name="Pritham E.J."/>
            <person name="Rechtsteiner A."/>
            <person name="Rho M."/>
            <person name="Rogozin I.B."/>
            <person name="Sakarya O."/>
            <person name="Salamov A."/>
            <person name="Schaack S."/>
            <person name="Shapiro H."/>
            <person name="Shiga Y."/>
            <person name="Skalitzky C."/>
            <person name="Smith Z."/>
            <person name="Souvorov A."/>
            <person name="Sung W."/>
            <person name="Tang Z."/>
            <person name="Tsuchiya D."/>
            <person name="Tu H."/>
            <person name="Vos H."/>
            <person name="Wang M."/>
            <person name="Wolf Y.I."/>
            <person name="Yamagata H."/>
            <person name="Yamada T."/>
            <person name="Ye Y."/>
            <person name="Shaw J.R."/>
            <person name="Andrews J."/>
            <person name="Crease T.J."/>
            <person name="Tang H."/>
            <person name="Lucas S.M."/>
            <person name="Robertson H.M."/>
            <person name="Bork P."/>
            <person name="Koonin E.V."/>
            <person name="Zdobnov E.M."/>
            <person name="Grigoriev I.V."/>
            <person name="Lynch M."/>
            <person name="Boore J.L."/>
        </authorList>
    </citation>
    <scope>NUCLEOTIDE SEQUENCE [LARGE SCALE GENOMIC DNA]</scope>
</reference>
<name>E9GR69_DAPPU</name>
<keyword evidence="1" id="KW-0732">Signal</keyword>